<sequence>MAPFLDEARMDSEDSIAALDSRQTLRALATAGAQVREAVDLSLEAGIDRVAGGERPRSVLVASLGGSAVVCDVLDLLAEPGSPVPVSVRRNVPLPGWVGPLDLVIAVSLSGRAAGPLALAAEAARRGASLLTVGAAHSPLAEVSAQARGVHIDSGRGRTSSRTAMWSMLAPALLGAGRLGIVDVDEQVLHATADRLDEVAEACRPSSESFVNPAKVLAADVAAGVPMVLGDGPLAGVAAGRAASMLARTARMPATTGELPDDAAQVVACFDGPFTASFGGGEEGAVGAGRPVDDIFADPYLDGPPAPRLSLVVLRDAPPQEPSTPEQAAAVGLTDAVVRGARDAGATVSEVTAQPGAPVTRLAGLMATTDFAATYLAIGLGLDPAVSPHVADLADRTGRGDR</sequence>
<comment type="caution">
    <text evidence="4">The sequence shown here is derived from an EMBL/GenBank/DDBJ whole genome shotgun (WGS) entry which is preliminary data.</text>
</comment>
<organism evidence="4 5">
    <name type="scientific">Knoellia koreensis</name>
    <dbReference type="NCBI Taxonomy" id="2730921"/>
    <lineage>
        <taxon>Bacteria</taxon>
        <taxon>Bacillati</taxon>
        <taxon>Actinomycetota</taxon>
        <taxon>Actinomycetes</taxon>
        <taxon>Micrococcales</taxon>
        <taxon>Intrasporangiaceae</taxon>
        <taxon>Knoellia</taxon>
    </lineage>
</organism>
<dbReference type="EMBL" id="JABEPQ010000002">
    <property type="protein sequence ID" value="NNM46359.1"/>
    <property type="molecule type" value="Genomic_DNA"/>
</dbReference>
<dbReference type="InterPro" id="IPR001347">
    <property type="entry name" value="SIS_dom"/>
</dbReference>
<dbReference type="Pfam" id="PF10432">
    <property type="entry name" value="bact-PGI_C"/>
    <property type="match status" value="1"/>
</dbReference>
<dbReference type="PROSITE" id="PS51464">
    <property type="entry name" value="SIS"/>
    <property type="match status" value="1"/>
</dbReference>
<dbReference type="GO" id="GO:0004347">
    <property type="term" value="F:glucose-6-phosphate isomerase activity"/>
    <property type="evidence" value="ECO:0007669"/>
    <property type="project" value="InterPro"/>
</dbReference>
<dbReference type="RefSeq" id="WP_171243471.1">
    <property type="nucleotide sequence ID" value="NZ_JABEPQ010000002.1"/>
</dbReference>
<accession>A0A849HGN7</accession>
<gene>
    <name evidence="4" type="ORF">HJG52_10110</name>
</gene>
<dbReference type="InterPro" id="IPR019490">
    <property type="entry name" value="Glu6P/Mann6P_isomerase_C"/>
</dbReference>
<evidence type="ECO:0000259" key="3">
    <source>
        <dbReference type="PROSITE" id="PS51464"/>
    </source>
</evidence>
<dbReference type="AlphaFoldDB" id="A0A849HGN7"/>
<dbReference type="InterPro" id="IPR046348">
    <property type="entry name" value="SIS_dom_sf"/>
</dbReference>
<protein>
    <submittedName>
        <fullName evidence="4">Phosphosugar isomerase</fullName>
    </submittedName>
</protein>
<reference evidence="4 5" key="1">
    <citation type="submission" date="2020-04" db="EMBL/GenBank/DDBJ databases">
        <title>Knoellia sp. isolate from air conditioner.</title>
        <authorList>
            <person name="Chea S."/>
            <person name="Kim D.-U."/>
        </authorList>
    </citation>
    <scope>NUCLEOTIDE SEQUENCE [LARGE SCALE GENOMIC DNA]</scope>
    <source>
        <strain evidence="4 5">DB2414S</strain>
    </source>
</reference>
<dbReference type="Proteomes" id="UP000588586">
    <property type="component" value="Unassembled WGS sequence"/>
</dbReference>
<evidence type="ECO:0000256" key="1">
    <source>
        <dbReference type="ARBA" id="ARBA00010523"/>
    </source>
</evidence>
<proteinExistence type="inferred from homology"/>
<dbReference type="Gene3D" id="3.40.50.10490">
    <property type="entry name" value="Glucose-6-phosphate isomerase like protein, domain 1"/>
    <property type="match status" value="2"/>
</dbReference>
<evidence type="ECO:0000256" key="2">
    <source>
        <dbReference type="ARBA" id="ARBA00023235"/>
    </source>
</evidence>
<dbReference type="GO" id="GO:0004476">
    <property type="term" value="F:mannose-6-phosphate isomerase activity"/>
    <property type="evidence" value="ECO:0007669"/>
    <property type="project" value="InterPro"/>
</dbReference>
<name>A0A849HGN7_9MICO</name>
<keyword evidence="5" id="KW-1185">Reference proteome</keyword>
<dbReference type="GO" id="GO:1901135">
    <property type="term" value="P:carbohydrate derivative metabolic process"/>
    <property type="evidence" value="ECO:0007669"/>
    <property type="project" value="InterPro"/>
</dbReference>
<dbReference type="GO" id="GO:0005975">
    <property type="term" value="P:carbohydrate metabolic process"/>
    <property type="evidence" value="ECO:0007669"/>
    <property type="project" value="InterPro"/>
</dbReference>
<dbReference type="SUPFAM" id="SSF53697">
    <property type="entry name" value="SIS domain"/>
    <property type="match status" value="1"/>
</dbReference>
<evidence type="ECO:0000313" key="5">
    <source>
        <dbReference type="Proteomes" id="UP000588586"/>
    </source>
</evidence>
<evidence type="ECO:0000313" key="4">
    <source>
        <dbReference type="EMBL" id="NNM46359.1"/>
    </source>
</evidence>
<dbReference type="GO" id="GO:0097367">
    <property type="term" value="F:carbohydrate derivative binding"/>
    <property type="evidence" value="ECO:0007669"/>
    <property type="project" value="InterPro"/>
</dbReference>
<keyword evidence="2 4" id="KW-0413">Isomerase</keyword>
<comment type="similarity">
    <text evidence="1">Belongs to the PGI/PMI family.</text>
</comment>
<feature type="domain" description="SIS" evidence="3">
    <location>
        <begin position="46"/>
        <end position="181"/>
    </location>
</feature>